<evidence type="ECO:0000313" key="1">
    <source>
        <dbReference type="EMBL" id="QYC09757.1"/>
    </source>
</evidence>
<organism evidence="1 2">
    <name type="scientific">Brevundimonas nasdae</name>
    <dbReference type="NCBI Taxonomy" id="172043"/>
    <lineage>
        <taxon>Bacteria</taxon>
        <taxon>Pseudomonadati</taxon>
        <taxon>Pseudomonadota</taxon>
        <taxon>Alphaproteobacteria</taxon>
        <taxon>Caulobacterales</taxon>
        <taxon>Caulobacteraceae</taxon>
        <taxon>Brevundimonas</taxon>
    </lineage>
</organism>
<sequence length="65" mass="7542">MTTRVVSIRMGVEKLALLDELARRNKLNRNQMVTSLIDSAIRLARETDDKGDLRGMRRVERFDLP</sequence>
<dbReference type="EMBL" id="CP080034">
    <property type="protein sequence ID" value="QYC09757.1"/>
    <property type="molecule type" value="Genomic_DNA"/>
</dbReference>
<dbReference type="GeneID" id="94376481"/>
<protein>
    <submittedName>
        <fullName evidence="1">Ribbon-helix-helix protein, CopG family</fullName>
    </submittedName>
</protein>
<proteinExistence type="predicted"/>
<reference evidence="1 2" key="1">
    <citation type="submission" date="2021-07" db="EMBL/GenBank/DDBJ databases">
        <title>Isolation and characterization of bacteria from a gold mining with a capacity of golden bioaccumulation.</title>
        <authorList>
            <person name="Yang X.J."/>
        </authorList>
    </citation>
    <scope>NUCLEOTIDE SEQUENCE [LARGE SCALE GENOMIC DNA]</scope>
    <source>
        <strain evidence="1 2">Au29</strain>
    </source>
</reference>
<keyword evidence="2" id="KW-1185">Reference proteome</keyword>
<accession>A0ABX8TEZ2</accession>
<name>A0ABX8TEZ2_9CAUL</name>
<evidence type="ECO:0000313" key="2">
    <source>
        <dbReference type="Proteomes" id="UP000824334"/>
    </source>
</evidence>
<dbReference type="Proteomes" id="UP000824334">
    <property type="component" value="Chromosome"/>
</dbReference>
<dbReference type="RefSeq" id="WP_219352660.1">
    <property type="nucleotide sequence ID" value="NZ_CP080034.1"/>
</dbReference>
<gene>
    <name evidence="1" type="ORF">KWG56_14425</name>
</gene>